<sequence length="426" mass="46776">MPRILIVAEHASASFGGEAALPLHYFRVLLARGAPVWLITHARVRSELTALFPQAMDRILFVEDSRLHRWMCQLGSQLPSRISYFTTGFVSRFSTQLEQKRLARQLIVQRGIQVVHQPMPVSPREPSILFDLGAPVAIGPMNGGMEYPPAFQPRKIRWVAKLVGLGRATAGLMNRLMPGKPRAAALLVANERTRQALPLDLGARAVVLPENGVDLSLWQRPAAHSAGSSSGVPTFVFMGRMVDWKAVDLLLYAFDQSSRKAPMSLTLIGDGPESPALREQARQQGRLALREGEAGKIFFAGWQPQATCADILRRSQALVLPSLWECGGAVVLEAMACGLPVIATAWGGPMDYLDDRCGILVPPTTRPSLIDGLAQAMRTLATDADLRQRMGAAGRAKVQREFDWEHKVDVMLDVYRRLIAEHSATA</sequence>
<dbReference type="EMBL" id="CP022423">
    <property type="protein sequence ID" value="ASM77805.1"/>
    <property type="molecule type" value="Genomic_DNA"/>
</dbReference>
<evidence type="ECO:0000313" key="2">
    <source>
        <dbReference type="EMBL" id="ASM77805.1"/>
    </source>
</evidence>
<evidence type="ECO:0000259" key="1">
    <source>
        <dbReference type="Pfam" id="PF00534"/>
    </source>
</evidence>
<dbReference type="SUPFAM" id="SSF53756">
    <property type="entry name" value="UDP-Glycosyltransferase/glycogen phosphorylase"/>
    <property type="match status" value="1"/>
</dbReference>
<dbReference type="InterPro" id="IPR001296">
    <property type="entry name" value="Glyco_trans_1"/>
</dbReference>
<evidence type="ECO:0000313" key="3">
    <source>
        <dbReference type="Proteomes" id="UP000199729"/>
    </source>
</evidence>
<dbReference type="KEGG" id="vff:VITFI_CDS2027"/>
<keyword evidence="3" id="KW-1185">Reference proteome</keyword>
<reference evidence="2 3" key="1">
    <citation type="submission" date="2017-07" db="EMBL/GenBank/DDBJ databases">
        <title>Complete Genome Sequence of the cosmetic ferment Vitreoscilla filiformis (ATCC15551).</title>
        <authorList>
            <person name="Contreras S."/>
            <person name="Sagory-Zalkind P."/>
            <person name="Blanquart H."/>
            <person name="Iltis A."/>
            <person name="Morand S.C."/>
        </authorList>
    </citation>
    <scope>NUCLEOTIDE SEQUENCE [LARGE SCALE GENOMIC DNA]</scope>
    <source>
        <strain evidence="2 3">ATCC 15551</strain>
    </source>
</reference>
<dbReference type="PANTHER" id="PTHR45947:SF3">
    <property type="entry name" value="SULFOQUINOVOSYL TRANSFERASE SQD2"/>
    <property type="match status" value="1"/>
</dbReference>
<accession>A0A221KFQ6</accession>
<gene>
    <name evidence="2" type="ORF">VITFI_CDS2027</name>
</gene>
<protein>
    <submittedName>
        <fullName evidence="2">Glycosyltransferase</fullName>
    </submittedName>
</protein>
<proteinExistence type="predicted"/>
<dbReference type="AlphaFoldDB" id="A0A221KFQ6"/>
<dbReference type="Proteomes" id="UP000199729">
    <property type="component" value="Chromosome"/>
</dbReference>
<dbReference type="Pfam" id="PF00534">
    <property type="entry name" value="Glycos_transf_1"/>
    <property type="match status" value="1"/>
</dbReference>
<name>A0A221KFQ6_VITFI</name>
<dbReference type="InterPro" id="IPR050194">
    <property type="entry name" value="Glycosyltransferase_grp1"/>
</dbReference>
<organism evidence="2 3">
    <name type="scientific">Vitreoscilla filiformis</name>
    <dbReference type="NCBI Taxonomy" id="63"/>
    <lineage>
        <taxon>Bacteria</taxon>
        <taxon>Pseudomonadati</taxon>
        <taxon>Pseudomonadota</taxon>
        <taxon>Betaproteobacteria</taxon>
        <taxon>Neisseriales</taxon>
        <taxon>Neisseriaceae</taxon>
        <taxon>Vitreoscilla</taxon>
    </lineage>
</organism>
<dbReference type="GO" id="GO:0016757">
    <property type="term" value="F:glycosyltransferase activity"/>
    <property type="evidence" value="ECO:0007669"/>
    <property type="project" value="InterPro"/>
</dbReference>
<feature type="domain" description="Glycosyl transferase family 1" evidence="1">
    <location>
        <begin position="229"/>
        <end position="396"/>
    </location>
</feature>
<dbReference type="Gene3D" id="3.40.50.2000">
    <property type="entry name" value="Glycogen Phosphorylase B"/>
    <property type="match status" value="2"/>
</dbReference>
<dbReference type="CDD" id="cd03801">
    <property type="entry name" value="GT4_PimA-like"/>
    <property type="match status" value="1"/>
</dbReference>
<dbReference type="PANTHER" id="PTHR45947">
    <property type="entry name" value="SULFOQUINOVOSYL TRANSFERASE SQD2"/>
    <property type="match status" value="1"/>
</dbReference>
<keyword evidence="2" id="KW-0808">Transferase</keyword>